<evidence type="ECO:0000313" key="4">
    <source>
        <dbReference type="Proteomes" id="UP000762676"/>
    </source>
</evidence>
<dbReference type="PANTHER" id="PTHR46928">
    <property type="entry name" value="MESENCHYME-SPECIFIC CELL SURFACE GLYCOPROTEIN"/>
    <property type="match status" value="1"/>
</dbReference>
<protein>
    <submittedName>
        <fullName evidence="3">Mesenchyme-specific cell surface glycoprotein</fullName>
    </submittedName>
</protein>
<reference evidence="3 4" key="1">
    <citation type="journal article" date="2021" name="Elife">
        <title>Chloroplast acquisition without the gene transfer in kleptoplastic sea slugs, Plakobranchus ocellatus.</title>
        <authorList>
            <person name="Maeda T."/>
            <person name="Takahashi S."/>
            <person name="Yoshida T."/>
            <person name="Shimamura S."/>
            <person name="Takaki Y."/>
            <person name="Nagai Y."/>
            <person name="Toyoda A."/>
            <person name="Suzuki Y."/>
            <person name="Arimoto A."/>
            <person name="Ishii H."/>
            <person name="Satoh N."/>
            <person name="Nishiyama T."/>
            <person name="Hasebe M."/>
            <person name="Maruyama T."/>
            <person name="Minagawa J."/>
            <person name="Obokata J."/>
            <person name="Shigenobu S."/>
        </authorList>
    </citation>
    <scope>NUCLEOTIDE SEQUENCE [LARGE SCALE GENOMIC DNA]</scope>
</reference>
<evidence type="ECO:0000256" key="1">
    <source>
        <dbReference type="SAM" id="MobiDB-lite"/>
    </source>
</evidence>
<organism evidence="3 4">
    <name type="scientific">Elysia marginata</name>
    <dbReference type="NCBI Taxonomy" id="1093978"/>
    <lineage>
        <taxon>Eukaryota</taxon>
        <taxon>Metazoa</taxon>
        <taxon>Spiralia</taxon>
        <taxon>Lophotrochozoa</taxon>
        <taxon>Mollusca</taxon>
        <taxon>Gastropoda</taxon>
        <taxon>Heterobranchia</taxon>
        <taxon>Euthyneura</taxon>
        <taxon>Panpulmonata</taxon>
        <taxon>Sacoglossa</taxon>
        <taxon>Placobranchoidea</taxon>
        <taxon>Plakobranchidae</taxon>
        <taxon>Elysia</taxon>
    </lineage>
</organism>
<dbReference type="InterPro" id="IPR052956">
    <property type="entry name" value="Mesenchyme-surface_protein"/>
</dbReference>
<keyword evidence="4" id="KW-1185">Reference proteome</keyword>
<feature type="compositionally biased region" description="Basic and acidic residues" evidence="1">
    <location>
        <begin position="301"/>
        <end position="311"/>
    </location>
</feature>
<feature type="domain" description="Choice-of-anchor I" evidence="2">
    <location>
        <begin position="73"/>
        <end position="412"/>
    </location>
</feature>
<feature type="region of interest" description="Disordered" evidence="1">
    <location>
        <begin position="292"/>
        <end position="314"/>
    </location>
</feature>
<evidence type="ECO:0000259" key="2">
    <source>
        <dbReference type="Pfam" id="PF22494"/>
    </source>
</evidence>
<accession>A0AAV4FQQ8</accession>
<dbReference type="Pfam" id="PF22494">
    <property type="entry name" value="choice_anch_I"/>
    <property type="match status" value="1"/>
</dbReference>
<evidence type="ECO:0000313" key="3">
    <source>
        <dbReference type="EMBL" id="GFR75702.1"/>
    </source>
</evidence>
<dbReference type="InterPro" id="IPR055188">
    <property type="entry name" value="Choice_anch_I"/>
</dbReference>
<dbReference type="EMBL" id="BMAT01000906">
    <property type="protein sequence ID" value="GFR75702.1"/>
    <property type="molecule type" value="Genomic_DNA"/>
</dbReference>
<name>A0AAV4FQQ8_9GAST</name>
<comment type="caution">
    <text evidence="3">The sequence shown here is derived from an EMBL/GenBank/DDBJ whole genome shotgun (WGS) entry which is preliminary data.</text>
</comment>
<dbReference type="AlphaFoldDB" id="A0AAV4FQQ8"/>
<sequence length="430" mass="47990">MADMLYVMKDCQTVIVAAEGEAFTRDGKFVNHPYTPVPRMDFVTNQIILRKNHNNCHNTGCNMFVSTLHIYRYDELKPAGVRFVYTGNNSTFSQDLEPEYIAVDKDTNKAYVVLQENNAIAEVDLTTQTITNIRGLGYKQWGGLDASDRDGGIRITFWPIRAWYQPDSAKFHQWQGRKLLFTANEGDSKEYRSLGFTEEVKGQDIPTSALGPEIHEMVKSALRDESLLGRLEFSANDGKDKTGTYRALYTHGARSFSIWDLTSANDDVSSALPQLFDSGSEFEEMTALHCPHAFNTNSDDPDSRSDNKGSEPESLTLAEINNRLYIFIGNERPGTIHVYSLGRDVSRPRFETVFCGGIPDNSKTTQQNFEDGELYGIDPEDLKFYSADESPTGKPVLMVAGAISGTVTLLEVKVTDDGSDDSPSTLMVRL</sequence>
<dbReference type="Proteomes" id="UP000762676">
    <property type="component" value="Unassembled WGS sequence"/>
</dbReference>
<proteinExistence type="predicted"/>
<gene>
    <name evidence="3" type="ORF">ElyMa_000462700</name>
</gene>
<dbReference type="SUPFAM" id="SSF75011">
    <property type="entry name" value="3-carboxy-cis,cis-mucoante lactonizing enzyme"/>
    <property type="match status" value="1"/>
</dbReference>
<dbReference type="PANTHER" id="PTHR46928:SF1">
    <property type="entry name" value="MESENCHYME-SPECIFIC CELL SURFACE GLYCOPROTEIN"/>
    <property type="match status" value="1"/>
</dbReference>